<proteinExistence type="predicted"/>
<dbReference type="InterPro" id="IPR036983">
    <property type="entry name" value="AIM24_sf"/>
</dbReference>
<dbReference type="Pfam" id="PF01987">
    <property type="entry name" value="AIM24"/>
    <property type="match status" value="1"/>
</dbReference>
<dbReference type="AlphaFoldDB" id="A0A7S0GFV8"/>
<organism evidence="2">
    <name type="scientific">Proboscia inermis</name>
    <dbReference type="NCBI Taxonomy" id="420281"/>
    <lineage>
        <taxon>Eukaryota</taxon>
        <taxon>Sar</taxon>
        <taxon>Stramenopiles</taxon>
        <taxon>Ochrophyta</taxon>
        <taxon>Bacillariophyta</taxon>
        <taxon>Coscinodiscophyceae</taxon>
        <taxon>Rhizosoleniophycidae</taxon>
        <taxon>Rhizosoleniales</taxon>
        <taxon>Rhizosoleniaceae</taxon>
        <taxon>Proboscia</taxon>
    </lineage>
</organism>
<name>A0A7S0GFV8_9STRA</name>
<dbReference type="Gene3D" id="3.60.160.10">
    <property type="entry name" value="Mitochondrial biogenesis AIM24"/>
    <property type="match status" value="1"/>
</dbReference>
<sequence length="148" mass="14909">MEFAKKMTAGFFGGEGFVLQSLTGDGDVFVKAGGTLIRRDLGDGEILRISSGCLVGFSNGVEYDIQMMPGIKNVMFGGEGLFVTTLTGPGTVWLQGQPPSRMISEIASRVPGGGLGLALPIPGMGGGSGGEGEGDGEGGEGESEGTSS</sequence>
<feature type="compositionally biased region" description="Acidic residues" evidence="1">
    <location>
        <begin position="132"/>
        <end position="148"/>
    </location>
</feature>
<dbReference type="EMBL" id="HBEL01028880">
    <property type="protein sequence ID" value="CAD8417264.1"/>
    <property type="molecule type" value="Transcribed_RNA"/>
</dbReference>
<dbReference type="InterPro" id="IPR002838">
    <property type="entry name" value="AIM24"/>
</dbReference>
<gene>
    <name evidence="2" type="ORF">PINE0816_LOCUS13399</name>
</gene>
<evidence type="ECO:0000256" key="1">
    <source>
        <dbReference type="SAM" id="MobiDB-lite"/>
    </source>
</evidence>
<dbReference type="PANTHER" id="PTHR43657:SF1">
    <property type="entry name" value="ALTERED INHERITANCE OF MITOCHONDRIA PROTEIN 24, MITOCHONDRIAL"/>
    <property type="match status" value="1"/>
</dbReference>
<dbReference type="SUPFAM" id="SSF51219">
    <property type="entry name" value="TRAP-like"/>
    <property type="match status" value="1"/>
</dbReference>
<evidence type="ECO:0000313" key="2">
    <source>
        <dbReference type="EMBL" id="CAD8417264.1"/>
    </source>
</evidence>
<dbReference type="InterPro" id="IPR016031">
    <property type="entry name" value="Trp_RNA-bd_attenuator-like_dom"/>
</dbReference>
<reference evidence="2" key="1">
    <citation type="submission" date="2021-01" db="EMBL/GenBank/DDBJ databases">
        <authorList>
            <person name="Corre E."/>
            <person name="Pelletier E."/>
            <person name="Niang G."/>
            <person name="Scheremetjew M."/>
            <person name="Finn R."/>
            <person name="Kale V."/>
            <person name="Holt S."/>
            <person name="Cochrane G."/>
            <person name="Meng A."/>
            <person name="Brown T."/>
            <person name="Cohen L."/>
        </authorList>
    </citation>
    <scope>NUCLEOTIDE SEQUENCE</scope>
    <source>
        <strain evidence="2">CCAP1064/1</strain>
    </source>
</reference>
<protein>
    <recommendedName>
        <fullName evidence="3">Altered inheritance of mitochondria protein 24, mitochondrial</fullName>
    </recommendedName>
</protein>
<dbReference type="PANTHER" id="PTHR43657">
    <property type="entry name" value="TRYPTOPHAN RNA-BINDING ATTENUATOR PROTEIN-LIKE PROTEIN"/>
    <property type="match status" value="1"/>
</dbReference>
<accession>A0A7S0GFV8</accession>
<evidence type="ECO:0008006" key="3">
    <source>
        <dbReference type="Google" id="ProtNLM"/>
    </source>
</evidence>
<feature type="region of interest" description="Disordered" evidence="1">
    <location>
        <begin position="122"/>
        <end position="148"/>
    </location>
</feature>